<evidence type="ECO:0000313" key="2">
    <source>
        <dbReference type="EMBL" id="QUE50652.1"/>
    </source>
</evidence>
<dbReference type="AlphaFoldDB" id="A0A975G7B6"/>
<evidence type="ECO:0000313" key="3">
    <source>
        <dbReference type="Proteomes" id="UP000676169"/>
    </source>
</evidence>
<dbReference type="KEGG" id="lamb:KBB96_17555"/>
<dbReference type="EMBL" id="CP073100">
    <property type="protein sequence ID" value="QUE50652.1"/>
    <property type="molecule type" value="Genomic_DNA"/>
</dbReference>
<sequence>MLAIAPFAHADSLSQADRDMLLEKLEKIQEAADAKTDARFGVAIAAFRNALTSDQAALELYLKCVEKQQVEEQHKKPQEFREWKRRQEAQLGDVGFHHALRFQLRWLLLTMQVASSKKDVSTFGPEAGKILDEIFLDADKLADQRGYLRQSAVGSVFGQTYGLDGLNMKEWPNSPLDTNNIYERLILPSLRNPEKTDALRATWMRRIQQEGIAATTWSKDAGGQERFQQDTYPELMWQMETDVFHAGDQKGAALHMFQHLEKYASHPKASDWAKQFKELLSPRAATAKVKEPATPFGTTAPTPPPVPTPGQ</sequence>
<reference evidence="2" key="1">
    <citation type="submission" date="2021-04" db="EMBL/GenBank/DDBJ databases">
        <title>Luteolibacter sp. 32A isolated from the skin of an Anderson's salamander (Ambystoma andersonii).</title>
        <authorList>
            <person name="Spergser J."/>
            <person name="Busse H.-J."/>
        </authorList>
    </citation>
    <scope>NUCLEOTIDE SEQUENCE</scope>
    <source>
        <strain evidence="2">32A</strain>
    </source>
</reference>
<evidence type="ECO:0000256" key="1">
    <source>
        <dbReference type="SAM" id="MobiDB-lite"/>
    </source>
</evidence>
<proteinExistence type="predicted"/>
<dbReference type="Proteomes" id="UP000676169">
    <property type="component" value="Chromosome"/>
</dbReference>
<feature type="compositionally biased region" description="Pro residues" evidence="1">
    <location>
        <begin position="301"/>
        <end position="311"/>
    </location>
</feature>
<name>A0A975G7B6_9BACT</name>
<organism evidence="2 3">
    <name type="scientific">Luteolibacter ambystomatis</name>
    <dbReference type="NCBI Taxonomy" id="2824561"/>
    <lineage>
        <taxon>Bacteria</taxon>
        <taxon>Pseudomonadati</taxon>
        <taxon>Verrucomicrobiota</taxon>
        <taxon>Verrucomicrobiia</taxon>
        <taxon>Verrucomicrobiales</taxon>
        <taxon>Verrucomicrobiaceae</taxon>
        <taxon>Luteolibacter</taxon>
    </lineage>
</organism>
<accession>A0A975G7B6</accession>
<dbReference type="RefSeq" id="WP_211630792.1">
    <property type="nucleotide sequence ID" value="NZ_CP073100.1"/>
</dbReference>
<keyword evidence="3" id="KW-1185">Reference proteome</keyword>
<feature type="region of interest" description="Disordered" evidence="1">
    <location>
        <begin position="283"/>
        <end position="311"/>
    </location>
</feature>
<protein>
    <submittedName>
        <fullName evidence="2">Uncharacterized protein</fullName>
    </submittedName>
</protein>
<gene>
    <name evidence="2" type="ORF">KBB96_17555</name>
</gene>